<accession>A0A2U3BD91</accession>
<keyword evidence="1" id="KW-1133">Transmembrane helix</keyword>
<keyword evidence="1" id="KW-0472">Membrane</keyword>
<evidence type="ECO:0000313" key="3">
    <source>
        <dbReference type="Proteomes" id="UP000245362"/>
    </source>
</evidence>
<proteinExistence type="predicted"/>
<keyword evidence="1" id="KW-0812">Transmembrane</keyword>
<reference evidence="2 3" key="1">
    <citation type="submission" date="2018-05" db="EMBL/GenBank/DDBJ databases">
        <title>Vibrio limimaris sp. nov., isolated from marine sediment.</title>
        <authorList>
            <person name="Li C.-M."/>
        </authorList>
    </citation>
    <scope>NUCLEOTIDE SEQUENCE [LARGE SCALE GENOMIC DNA]</scope>
    <source>
        <strain evidence="2 3">E4404</strain>
    </source>
</reference>
<comment type="caution">
    <text evidence="2">The sequence shown here is derived from an EMBL/GenBank/DDBJ whole genome shotgun (WGS) entry which is preliminary data.</text>
</comment>
<protein>
    <submittedName>
        <fullName evidence="2">Uncharacterized protein</fullName>
    </submittedName>
</protein>
<dbReference type="Proteomes" id="UP000245362">
    <property type="component" value="Unassembled WGS sequence"/>
</dbReference>
<evidence type="ECO:0000256" key="1">
    <source>
        <dbReference type="SAM" id="Phobius"/>
    </source>
</evidence>
<sequence length="134" mass="15390">MIINTVEGVKVSLCIQKQYLFWVTLALYILTLCTVSYVGVYLTYIAIPLIVVSGLIMKCTKPKPEYEQAMNSAKVRDKAVGKAANSALDSFYSFMDDVNDSLKEFNQITELSRERTKHLEEQKHLSPRRVRIFY</sequence>
<name>A0A2U3BD91_9VIBR</name>
<dbReference type="EMBL" id="QFWT01000001">
    <property type="protein sequence ID" value="PWI34735.1"/>
    <property type="molecule type" value="Genomic_DNA"/>
</dbReference>
<dbReference type="AlphaFoldDB" id="A0A2U3BD91"/>
<keyword evidence="3" id="KW-1185">Reference proteome</keyword>
<feature type="transmembrane region" description="Helical" evidence="1">
    <location>
        <begin position="19"/>
        <end position="38"/>
    </location>
</feature>
<organism evidence="2 3">
    <name type="scientific">Vibrio albus</name>
    <dbReference type="NCBI Taxonomy" id="2200953"/>
    <lineage>
        <taxon>Bacteria</taxon>
        <taxon>Pseudomonadati</taxon>
        <taxon>Pseudomonadota</taxon>
        <taxon>Gammaproteobacteria</taxon>
        <taxon>Vibrionales</taxon>
        <taxon>Vibrionaceae</taxon>
        <taxon>Vibrio</taxon>
    </lineage>
</organism>
<gene>
    <name evidence="2" type="ORF">DI392_00155</name>
</gene>
<evidence type="ECO:0000313" key="2">
    <source>
        <dbReference type="EMBL" id="PWI34735.1"/>
    </source>
</evidence>